<name>A0ABP0GA73_CLALP</name>
<protein>
    <submittedName>
        <fullName evidence="5">Uncharacterized protein</fullName>
    </submittedName>
</protein>
<feature type="transmembrane region" description="Helical" evidence="4">
    <location>
        <begin position="322"/>
        <end position="340"/>
    </location>
</feature>
<feature type="transmembrane region" description="Helical" evidence="4">
    <location>
        <begin position="170"/>
        <end position="189"/>
    </location>
</feature>
<evidence type="ECO:0000256" key="3">
    <source>
        <dbReference type="ARBA" id="ARBA00023136"/>
    </source>
</evidence>
<keyword evidence="6" id="KW-1185">Reference proteome</keyword>
<dbReference type="SUPFAM" id="SSF103473">
    <property type="entry name" value="MFS general substrate transporter"/>
    <property type="match status" value="1"/>
</dbReference>
<feature type="transmembrane region" description="Helical" evidence="4">
    <location>
        <begin position="234"/>
        <end position="257"/>
    </location>
</feature>
<sequence>MTVDEPPNENNEQTLDNLLKNDKALHKKELKVETKASVLPQPARYLFTLALAAGFLGMGSSLSILGLTFPTLAANLHKTINDLPMLVVVRGGGYLAGSLFIGLLESKCNLMVLSVSPLFAIAVGMLMTPLILDVVALHVSTAIAAIGLGAYETVGNVLCLYLWGKKAEPVLQFLHFCYCFGSAMTPFLARPFLNEVFHNTSGMNGSLSMDTESASIPNVSFIEGSTVPLVSVPYLVIASFVALVVIFMLAVTFLTSIDLNESQQENTIEQEGTHFRCGMLFLMFLFYFLYVGVEVSFSLFIYKFGISEPPGPAYSRDVSTHLSAMFHFTIVASQFFAIFWSQKFSPGSQ</sequence>
<organism evidence="5 6">
    <name type="scientific">Clavelina lepadiformis</name>
    <name type="common">Light-bulb sea squirt</name>
    <name type="synonym">Ascidia lepadiformis</name>
    <dbReference type="NCBI Taxonomy" id="159417"/>
    <lineage>
        <taxon>Eukaryota</taxon>
        <taxon>Metazoa</taxon>
        <taxon>Chordata</taxon>
        <taxon>Tunicata</taxon>
        <taxon>Ascidiacea</taxon>
        <taxon>Aplousobranchia</taxon>
        <taxon>Clavelinidae</taxon>
        <taxon>Clavelina</taxon>
    </lineage>
</organism>
<dbReference type="Proteomes" id="UP001642483">
    <property type="component" value="Unassembled WGS sequence"/>
</dbReference>
<feature type="transmembrane region" description="Helical" evidence="4">
    <location>
        <begin position="278"/>
        <end position="302"/>
    </location>
</feature>
<accession>A0ABP0GA73</accession>
<evidence type="ECO:0000313" key="6">
    <source>
        <dbReference type="Proteomes" id="UP001642483"/>
    </source>
</evidence>
<evidence type="ECO:0000256" key="4">
    <source>
        <dbReference type="SAM" id="Phobius"/>
    </source>
</evidence>
<gene>
    <name evidence="5" type="ORF">CVLEPA_LOCUS20688</name>
</gene>
<comment type="caution">
    <text evidence="5">The sequence shown here is derived from an EMBL/GenBank/DDBJ whole genome shotgun (WGS) entry which is preliminary data.</text>
</comment>
<evidence type="ECO:0000313" key="5">
    <source>
        <dbReference type="EMBL" id="CAK8688702.1"/>
    </source>
</evidence>
<feature type="transmembrane region" description="Helical" evidence="4">
    <location>
        <begin position="45"/>
        <end position="65"/>
    </location>
</feature>
<dbReference type="PANTHER" id="PTHR23121">
    <property type="entry name" value="SODIUM-DEPENDENT GLUCOSE TRANSPORTER 1"/>
    <property type="match status" value="1"/>
</dbReference>
<keyword evidence="3 4" id="KW-0472">Membrane</keyword>
<dbReference type="PANTHER" id="PTHR23121:SF9">
    <property type="entry name" value="SODIUM-DEPENDENT GLUCOSE TRANSPORTER 1"/>
    <property type="match status" value="1"/>
</dbReference>
<feature type="transmembrane region" description="Helical" evidence="4">
    <location>
        <begin position="85"/>
        <end position="104"/>
    </location>
</feature>
<dbReference type="InterPro" id="IPR036259">
    <property type="entry name" value="MFS_trans_sf"/>
</dbReference>
<keyword evidence="1 4" id="KW-0812">Transmembrane</keyword>
<feature type="transmembrane region" description="Helical" evidence="4">
    <location>
        <begin position="138"/>
        <end position="163"/>
    </location>
</feature>
<evidence type="ECO:0000256" key="1">
    <source>
        <dbReference type="ARBA" id="ARBA00022692"/>
    </source>
</evidence>
<dbReference type="EMBL" id="CAWYQH010000108">
    <property type="protein sequence ID" value="CAK8688702.1"/>
    <property type="molecule type" value="Genomic_DNA"/>
</dbReference>
<proteinExistence type="predicted"/>
<keyword evidence="2 4" id="KW-1133">Transmembrane helix</keyword>
<evidence type="ECO:0000256" key="2">
    <source>
        <dbReference type="ARBA" id="ARBA00022989"/>
    </source>
</evidence>
<reference evidence="5 6" key="1">
    <citation type="submission" date="2024-02" db="EMBL/GenBank/DDBJ databases">
        <authorList>
            <person name="Daric V."/>
            <person name="Darras S."/>
        </authorList>
    </citation>
    <scope>NUCLEOTIDE SEQUENCE [LARGE SCALE GENOMIC DNA]</scope>
</reference>
<feature type="transmembrane region" description="Helical" evidence="4">
    <location>
        <begin position="111"/>
        <end position="132"/>
    </location>
</feature>